<dbReference type="Proteomes" id="UP001148838">
    <property type="component" value="Unassembled WGS sequence"/>
</dbReference>
<reference evidence="1 2" key="1">
    <citation type="journal article" date="2022" name="Allergy">
        <title>Genome assembly and annotation of Periplaneta americana reveal a comprehensive cockroach allergen profile.</title>
        <authorList>
            <person name="Wang L."/>
            <person name="Xiong Q."/>
            <person name="Saelim N."/>
            <person name="Wang L."/>
            <person name="Nong W."/>
            <person name="Wan A.T."/>
            <person name="Shi M."/>
            <person name="Liu X."/>
            <person name="Cao Q."/>
            <person name="Hui J.H.L."/>
            <person name="Sookrung N."/>
            <person name="Leung T.F."/>
            <person name="Tungtrongchitr A."/>
            <person name="Tsui S.K.W."/>
        </authorList>
    </citation>
    <scope>NUCLEOTIDE SEQUENCE [LARGE SCALE GENOMIC DNA]</scope>
    <source>
        <strain evidence="1">PWHHKU_190912</strain>
    </source>
</reference>
<dbReference type="PANTHER" id="PTHR46060:SF1">
    <property type="entry name" value="MARINER MOS1 TRANSPOSASE-LIKE PROTEIN"/>
    <property type="match status" value="1"/>
</dbReference>
<protein>
    <recommendedName>
        <fullName evidence="3">Histone-lysine N-methyltransferase SETMAR</fullName>
    </recommendedName>
</protein>
<proteinExistence type="predicted"/>
<sequence length="206" mass="23104">MLNPGVIFLHDNARPHTARRTATKLQEFNWKVLDHPPCSPDFAPSDYHLFMHMKTWLGSKRFDDDEELKTSVLQVDQEDMADLVPGSDYRWHLSAGTAHTQRNRTLRFMDTNNLGASGNVVRVRQKRTPWSAEGAARRGDETTVAAARRDYINNIIVVLAITTPTIITTTNITSTGTVQVVALLSADPELRSDRILDLISPNIISL</sequence>
<dbReference type="EMBL" id="JAJSOF020000019">
    <property type="protein sequence ID" value="KAJ4438176.1"/>
    <property type="molecule type" value="Genomic_DNA"/>
</dbReference>
<evidence type="ECO:0000313" key="1">
    <source>
        <dbReference type="EMBL" id="KAJ4438176.1"/>
    </source>
</evidence>
<comment type="caution">
    <text evidence="1">The sequence shown here is derived from an EMBL/GenBank/DDBJ whole genome shotgun (WGS) entry which is preliminary data.</text>
</comment>
<dbReference type="InterPro" id="IPR052709">
    <property type="entry name" value="Transposase-MT_Hybrid"/>
</dbReference>
<name>A0ABQ8SVE7_PERAM</name>
<dbReference type="InterPro" id="IPR036397">
    <property type="entry name" value="RNaseH_sf"/>
</dbReference>
<gene>
    <name evidence="1" type="ORF">ANN_14115</name>
</gene>
<evidence type="ECO:0008006" key="3">
    <source>
        <dbReference type="Google" id="ProtNLM"/>
    </source>
</evidence>
<dbReference type="Gene3D" id="3.30.420.10">
    <property type="entry name" value="Ribonuclease H-like superfamily/Ribonuclease H"/>
    <property type="match status" value="1"/>
</dbReference>
<evidence type="ECO:0000313" key="2">
    <source>
        <dbReference type="Proteomes" id="UP001148838"/>
    </source>
</evidence>
<dbReference type="PANTHER" id="PTHR46060">
    <property type="entry name" value="MARINER MOS1 TRANSPOSASE-LIKE PROTEIN"/>
    <property type="match status" value="1"/>
</dbReference>
<accession>A0ABQ8SVE7</accession>
<organism evidence="1 2">
    <name type="scientific">Periplaneta americana</name>
    <name type="common">American cockroach</name>
    <name type="synonym">Blatta americana</name>
    <dbReference type="NCBI Taxonomy" id="6978"/>
    <lineage>
        <taxon>Eukaryota</taxon>
        <taxon>Metazoa</taxon>
        <taxon>Ecdysozoa</taxon>
        <taxon>Arthropoda</taxon>
        <taxon>Hexapoda</taxon>
        <taxon>Insecta</taxon>
        <taxon>Pterygota</taxon>
        <taxon>Neoptera</taxon>
        <taxon>Polyneoptera</taxon>
        <taxon>Dictyoptera</taxon>
        <taxon>Blattodea</taxon>
        <taxon>Blattoidea</taxon>
        <taxon>Blattidae</taxon>
        <taxon>Blattinae</taxon>
        <taxon>Periplaneta</taxon>
    </lineage>
</organism>
<keyword evidence="2" id="KW-1185">Reference proteome</keyword>